<gene>
    <name evidence="1" type="ORF">KY290_027879</name>
</gene>
<sequence>MPNDGWEDGFDAIDNDFCYKFVTGIAKANGSIVFKSMRVWAFGDDEGGVIMGRHLGLAKSHLPETSGFVAYNGSIYGFGHILRDVEVSEEVGNVGVELILVLKKVPSIILNRGDAVSSSPTYG</sequence>
<dbReference type="EMBL" id="JAIVGD010000019">
    <property type="protein sequence ID" value="KAH0748647.1"/>
    <property type="molecule type" value="Genomic_DNA"/>
</dbReference>
<comment type="caution">
    <text evidence="1">The sequence shown here is derived from an EMBL/GenBank/DDBJ whole genome shotgun (WGS) entry which is preliminary data.</text>
</comment>
<keyword evidence="2" id="KW-1185">Reference proteome</keyword>
<reference evidence="1 2" key="1">
    <citation type="journal article" date="2021" name="bioRxiv">
        <title>Chromosome-scale and haplotype-resolved genome assembly of a tetraploid potato cultivar.</title>
        <authorList>
            <person name="Sun H."/>
            <person name="Jiao W.-B."/>
            <person name="Krause K."/>
            <person name="Campoy J.A."/>
            <person name="Goel M."/>
            <person name="Folz-Donahue K."/>
            <person name="Kukat C."/>
            <person name="Huettel B."/>
            <person name="Schneeberger K."/>
        </authorList>
    </citation>
    <scope>NUCLEOTIDE SEQUENCE [LARGE SCALE GENOMIC DNA]</scope>
    <source>
        <strain evidence="1">SolTubOtavaFocal</strain>
        <tissue evidence="1">Leaves</tissue>
    </source>
</reference>
<evidence type="ECO:0000313" key="1">
    <source>
        <dbReference type="EMBL" id="KAH0748647.1"/>
    </source>
</evidence>
<evidence type="ECO:0000313" key="2">
    <source>
        <dbReference type="Proteomes" id="UP000826656"/>
    </source>
</evidence>
<accession>A0ABQ7UGE1</accession>
<organism evidence="1 2">
    <name type="scientific">Solanum tuberosum</name>
    <name type="common">Potato</name>
    <dbReference type="NCBI Taxonomy" id="4113"/>
    <lineage>
        <taxon>Eukaryota</taxon>
        <taxon>Viridiplantae</taxon>
        <taxon>Streptophyta</taxon>
        <taxon>Embryophyta</taxon>
        <taxon>Tracheophyta</taxon>
        <taxon>Spermatophyta</taxon>
        <taxon>Magnoliopsida</taxon>
        <taxon>eudicotyledons</taxon>
        <taxon>Gunneridae</taxon>
        <taxon>Pentapetalae</taxon>
        <taxon>asterids</taxon>
        <taxon>lamiids</taxon>
        <taxon>Solanales</taxon>
        <taxon>Solanaceae</taxon>
        <taxon>Solanoideae</taxon>
        <taxon>Solaneae</taxon>
        <taxon>Solanum</taxon>
    </lineage>
</organism>
<proteinExistence type="predicted"/>
<protein>
    <submittedName>
        <fullName evidence="1">Uncharacterized protein</fullName>
    </submittedName>
</protein>
<name>A0ABQ7UGE1_SOLTU</name>
<dbReference type="Proteomes" id="UP000826656">
    <property type="component" value="Unassembled WGS sequence"/>
</dbReference>